<evidence type="ECO:0000313" key="2">
    <source>
        <dbReference type="Proteomes" id="UP001060336"/>
    </source>
</evidence>
<dbReference type="RefSeq" id="WP_257766847.1">
    <property type="nucleotide sequence ID" value="NZ_CP102480.1"/>
</dbReference>
<organism evidence="1 2">
    <name type="scientific">Nisaea acidiphila</name>
    <dbReference type="NCBI Taxonomy" id="1862145"/>
    <lineage>
        <taxon>Bacteria</taxon>
        <taxon>Pseudomonadati</taxon>
        <taxon>Pseudomonadota</taxon>
        <taxon>Alphaproteobacteria</taxon>
        <taxon>Rhodospirillales</taxon>
        <taxon>Thalassobaculaceae</taxon>
        <taxon>Nisaea</taxon>
    </lineage>
</organism>
<dbReference type="EMBL" id="CP102480">
    <property type="protein sequence ID" value="UUX48339.1"/>
    <property type="molecule type" value="Genomic_DNA"/>
</dbReference>
<name>A0A9J7AL10_9PROT</name>
<dbReference type="Proteomes" id="UP001060336">
    <property type="component" value="Chromosome"/>
</dbReference>
<keyword evidence="2" id="KW-1185">Reference proteome</keyword>
<evidence type="ECO:0000313" key="1">
    <source>
        <dbReference type="EMBL" id="UUX48339.1"/>
    </source>
</evidence>
<dbReference type="AlphaFoldDB" id="A0A9J7AL10"/>
<accession>A0A9J7AL10</accession>
<dbReference type="KEGG" id="naci:NUH88_13040"/>
<proteinExistence type="predicted"/>
<gene>
    <name evidence="1" type="ORF">NUH88_13040</name>
</gene>
<dbReference type="PROSITE" id="PS51257">
    <property type="entry name" value="PROKAR_LIPOPROTEIN"/>
    <property type="match status" value="1"/>
</dbReference>
<sequence>MKSLYICALLLPVLTLGGCGLGDLFGSGTEDMRVRGLVRDELDRVEMERGQRRREYIDERIAKEVAAQDTGAARLTALESRLGELQTDLSIVSRKVEKRIELGEESAPTAGRSAAVGRGGAVDKEELDALRGDVDAALRAVSKLGADLESRDAQGNARFERLELRTSQLDWPRDSGAQGLHLASYRTHDAALAGWEVMRTQFPELLADQEPVLVEVPTVAGLFVRLMVGPGASRDWLLRARNEIRESGEYAMIMPMPGSRVPPAKIMEIPKAPKKLVPGS</sequence>
<protein>
    <recommendedName>
        <fullName evidence="3">SPOR domain-containing protein</fullName>
    </recommendedName>
</protein>
<evidence type="ECO:0008006" key="3">
    <source>
        <dbReference type="Google" id="ProtNLM"/>
    </source>
</evidence>
<reference evidence="1" key="1">
    <citation type="submission" date="2022-08" db="EMBL/GenBank/DDBJ databases">
        <title>Nisaea acidiphila sp. nov., isolated from a marine algal debris and emended description of the genus Nisaea Urios et al. 2008.</title>
        <authorList>
            <person name="Kwon K."/>
        </authorList>
    </citation>
    <scope>NUCLEOTIDE SEQUENCE</scope>
    <source>
        <strain evidence="1">MEBiC11861</strain>
    </source>
</reference>